<keyword evidence="2" id="KW-1185">Reference proteome</keyword>
<proteinExistence type="predicted"/>
<comment type="caution">
    <text evidence="1">The sequence shown here is derived from an EMBL/GenBank/DDBJ whole genome shotgun (WGS) entry which is preliminary data.</text>
</comment>
<evidence type="ECO:0000313" key="2">
    <source>
        <dbReference type="Proteomes" id="UP000829398"/>
    </source>
</evidence>
<reference evidence="2" key="1">
    <citation type="journal article" date="2023" name="Hortic. Res.">
        <title>A chromosome-level phased genome enabling allele-level studies in sweet orange: a case study on citrus Huanglongbing tolerance.</title>
        <authorList>
            <person name="Wu B."/>
            <person name="Yu Q."/>
            <person name="Deng Z."/>
            <person name="Duan Y."/>
            <person name="Luo F."/>
            <person name="Gmitter F. Jr."/>
        </authorList>
    </citation>
    <scope>NUCLEOTIDE SEQUENCE [LARGE SCALE GENOMIC DNA]</scope>
    <source>
        <strain evidence="2">cv. Valencia</strain>
    </source>
</reference>
<accession>A0ACB8L632</accession>
<name>A0ACB8L632_CITSI</name>
<dbReference type="Proteomes" id="UP000829398">
    <property type="component" value="Chromosome 4"/>
</dbReference>
<sequence>MEKAIEDIEELEKIEEEDEPMIGMSFDTNTEMFMYFKEYGKKKGFPVMRRSSRKDSDGILRNVSFACGRSGETRSKSTNILKPQPNIMTGCSARLGAGLGDDGKWTIQSLNLEHNHQLLTPTNAHAKTKLDINDRAGIKLFKNYQSLVIEAGGHENVTFIERDCRNHIQKERRLRLGDGDAAALQNYFMKVQAEDNRFFFSMQVDDEGRQKKVFWAEPRNREAYKEFGDVVTFDTTYLTNKFDMPFAPFVGVNHHGYC</sequence>
<gene>
    <name evidence="1" type="ORF">KPL71_011776</name>
</gene>
<evidence type="ECO:0000313" key="1">
    <source>
        <dbReference type="EMBL" id="KAH9768878.1"/>
    </source>
</evidence>
<organism evidence="1 2">
    <name type="scientific">Citrus sinensis</name>
    <name type="common">Sweet orange</name>
    <name type="synonym">Citrus aurantium var. sinensis</name>
    <dbReference type="NCBI Taxonomy" id="2711"/>
    <lineage>
        <taxon>Eukaryota</taxon>
        <taxon>Viridiplantae</taxon>
        <taxon>Streptophyta</taxon>
        <taxon>Embryophyta</taxon>
        <taxon>Tracheophyta</taxon>
        <taxon>Spermatophyta</taxon>
        <taxon>Magnoliopsida</taxon>
        <taxon>eudicotyledons</taxon>
        <taxon>Gunneridae</taxon>
        <taxon>Pentapetalae</taxon>
        <taxon>rosids</taxon>
        <taxon>malvids</taxon>
        <taxon>Sapindales</taxon>
        <taxon>Rutaceae</taxon>
        <taxon>Aurantioideae</taxon>
        <taxon>Citrus</taxon>
    </lineage>
</organism>
<dbReference type="EMBL" id="CM039173">
    <property type="protein sequence ID" value="KAH9768878.1"/>
    <property type="molecule type" value="Genomic_DNA"/>
</dbReference>
<protein>
    <submittedName>
        <fullName evidence="1">Uncharacterized protein</fullName>
    </submittedName>
</protein>